<dbReference type="Gene3D" id="1.50.10.10">
    <property type="match status" value="1"/>
</dbReference>
<proteinExistence type="predicted"/>
<protein>
    <submittedName>
        <fullName evidence="1">Uncharacterized protein</fullName>
    </submittedName>
</protein>
<evidence type="ECO:0000313" key="1">
    <source>
        <dbReference type="EMBL" id="MXS27465.1"/>
    </source>
</evidence>
<gene>
    <name evidence="1" type="ORF">GTI89_15520</name>
</gene>
<dbReference type="OrthoDB" id="5141876at2"/>
<evidence type="ECO:0000313" key="2">
    <source>
        <dbReference type="Proteomes" id="UP000439965"/>
    </source>
</evidence>
<name>A0A6I4XHQ6_ENTGA</name>
<dbReference type="InterPro" id="IPR012341">
    <property type="entry name" value="6hp_glycosidase-like_sf"/>
</dbReference>
<dbReference type="EMBL" id="WVTI01000024">
    <property type="protein sequence ID" value="MXS27465.1"/>
    <property type="molecule type" value="Genomic_DNA"/>
</dbReference>
<sequence>MNFSGKSVGTRKTQGIFWELTATEILSDPNKTTYANSFALYVLSEYYLDFHDLSALKMATTLFSFLEKKSYDPLTNGYQEDFSHNW</sequence>
<dbReference type="GO" id="GO:0005975">
    <property type="term" value="P:carbohydrate metabolic process"/>
    <property type="evidence" value="ECO:0007669"/>
    <property type="project" value="InterPro"/>
</dbReference>
<reference evidence="1 2" key="1">
    <citation type="submission" date="2019-04" db="EMBL/GenBank/DDBJ databases">
        <title>Step-wise assembly of the neonatal virome modulated by breast feeding.</title>
        <authorList>
            <person name="Liang G."/>
            <person name="Bushman F."/>
        </authorList>
    </citation>
    <scope>NUCLEOTIDE SEQUENCE [LARGE SCALE GENOMIC DNA]</scope>
    <source>
        <strain evidence="1 2">E3404</strain>
    </source>
</reference>
<dbReference type="Proteomes" id="UP000439965">
    <property type="component" value="Unassembled WGS sequence"/>
</dbReference>
<organism evidence="1 2">
    <name type="scientific">Enterococcus gallinarum</name>
    <dbReference type="NCBI Taxonomy" id="1353"/>
    <lineage>
        <taxon>Bacteria</taxon>
        <taxon>Bacillati</taxon>
        <taxon>Bacillota</taxon>
        <taxon>Bacilli</taxon>
        <taxon>Lactobacillales</taxon>
        <taxon>Enterococcaceae</taxon>
        <taxon>Enterococcus</taxon>
    </lineage>
</organism>
<dbReference type="RefSeq" id="WP_042620411.1">
    <property type="nucleotide sequence ID" value="NZ_JABFMG010000006.1"/>
</dbReference>
<accession>A0A6I4XHQ6</accession>
<dbReference type="SUPFAM" id="SSF48208">
    <property type="entry name" value="Six-hairpin glycosidases"/>
    <property type="match status" value="1"/>
</dbReference>
<dbReference type="InterPro" id="IPR008928">
    <property type="entry name" value="6-hairpin_glycosidase_sf"/>
</dbReference>
<comment type="caution">
    <text evidence="1">The sequence shown here is derived from an EMBL/GenBank/DDBJ whole genome shotgun (WGS) entry which is preliminary data.</text>
</comment>
<dbReference type="AlphaFoldDB" id="A0A6I4XHQ6"/>